<proteinExistence type="predicted"/>
<dbReference type="RefSeq" id="WP_202775826.1">
    <property type="nucleotide sequence ID" value="NZ_CAHJWF010000498.1"/>
</dbReference>
<dbReference type="InterPro" id="IPR037883">
    <property type="entry name" value="Knr4/Smi1-like_sf"/>
</dbReference>
<organism evidence="1 2">
    <name type="scientific">Bathymodiolus thermophilus thioautotrophic gill symbiont</name>
    <dbReference type="NCBI Taxonomy" id="2360"/>
    <lineage>
        <taxon>Bacteria</taxon>
        <taxon>Pseudomonadati</taxon>
        <taxon>Pseudomonadota</taxon>
        <taxon>Gammaproteobacteria</taxon>
        <taxon>sulfur-oxidizing symbionts</taxon>
    </lineage>
</organism>
<sequence length="165" mass="19727">MLPKCFEKWIIFRPKTKEEEEEDLKYYLGLGYTKEKYNSTINTRSEAIDILNELDVKNDAAFYEFYSMYTGIDSSENEEVDLLYSLDEIYEDYKQPFHADNYPNITDRYLRISSIEGEGSYFYDKKTDAVYDVDWGEMDDFMAGKLKPIFTSFYAFLEWYYSEEG</sequence>
<dbReference type="Proteomes" id="UP000626656">
    <property type="component" value="Unassembled WGS sequence"/>
</dbReference>
<dbReference type="Gene3D" id="3.40.1580.10">
    <property type="entry name" value="SMI1/KNR4-like"/>
    <property type="match status" value="1"/>
</dbReference>
<evidence type="ECO:0008006" key="3">
    <source>
        <dbReference type="Google" id="ProtNLM"/>
    </source>
</evidence>
<dbReference type="EMBL" id="CAHJWF010000498">
    <property type="protein sequence ID" value="CAB5507949.1"/>
    <property type="molecule type" value="Genomic_DNA"/>
</dbReference>
<gene>
    <name evidence="1" type="ORF">AZO1586I_2224</name>
</gene>
<reference evidence="1 2" key="1">
    <citation type="submission" date="2020-05" db="EMBL/GenBank/DDBJ databases">
        <authorList>
            <person name="Petersen J."/>
            <person name="Sayavedra L."/>
        </authorList>
    </citation>
    <scope>NUCLEOTIDE SEQUENCE [LARGE SCALE GENOMIC DNA]</scope>
    <source>
        <strain evidence="1">B azoricus SOX ET2 1586I</strain>
    </source>
</reference>
<keyword evidence="2" id="KW-1185">Reference proteome</keyword>
<comment type="caution">
    <text evidence="1">The sequence shown here is derived from an EMBL/GenBank/DDBJ whole genome shotgun (WGS) entry which is preliminary data.</text>
</comment>
<evidence type="ECO:0000313" key="2">
    <source>
        <dbReference type="Proteomes" id="UP000626656"/>
    </source>
</evidence>
<name>A0ABM8MB18_9GAMM</name>
<accession>A0ABM8MB18</accession>
<evidence type="ECO:0000313" key="1">
    <source>
        <dbReference type="EMBL" id="CAB5507949.1"/>
    </source>
</evidence>
<protein>
    <recommendedName>
        <fullName evidence="3">Knr4/Smi1-like domain-containing protein</fullName>
    </recommendedName>
</protein>